<dbReference type="Proteomes" id="UP000001055">
    <property type="component" value="Unassembled WGS sequence"/>
</dbReference>
<name>Q0UFF4_PHANO</name>
<dbReference type="GeneID" id="5976705"/>
<dbReference type="RefSeq" id="XP_001799800.1">
    <property type="nucleotide sequence ID" value="XM_001799748.1"/>
</dbReference>
<accession>Q0UFF4</accession>
<protein>
    <submittedName>
        <fullName evidence="1">Uncharacterized protein</fullName>
    </submittedName>
</protein>
<proteinExistence type="predicted"/>
<gene>
    <name evidence="1" type="ORF">SNOG_09510</name>
</gene>
<dbReference type="EMBL" id="CH445339">
    <property type="protein sequence ID" value="EAT82775.1"/>
    <property type="molecule type" value="Genomic_DNA"/>
</dbReference>
<evidence type="ECO:0000313" key="1">
    <source>
        <dbReference type="EMBL" id="EAT82775.1"/>
    </source>
</evidence>
<organism evidence="1 2">
    <name type="scientific">Phaeosphaeria nodorum (strain SN15 / ATCC MYA-4574 / FGSC 10173)</name>
    <name type="common">Glume blotch fungus</name>
    <name type="synonym">Parastagonospora nodorum</name>
    <dbReference type="NCBI Taxonomy" id="321614"/>
    <lineage>
        <taxon>Eukaryota</taxon>
        <taxon>Fungi</taxon>
        <taxon>Dikarya</taxon>
        <taxon>Ascomycota</taxon>
        <taxon>Pezizomycotina</taxon>
        <taxon>Dothideomycetes</taxon>
        <taxon>Pleosporomycetidae</taxon>
        <taxon>Pleosporales</taxon>
        <taxon>Pleosporineae</taxon>
        <taxon>Phaeosphaeriaceae</taxon>
        <taxon>Parastagonospora</taxon>
    </lineage>
</organism>
<dbReference type="InParanoid" id="Q0UFF4"/>
<evidence type="ECO:0000313" key="2">
    <source>
        <dbReference type="Proteomes" id="UP000001055"/>
    </source>
</evidence>
<reference evidence="2" key="1">
    <citation type="journal article" date="2007" name="Plant Cell">
        <title>Dothideomycete-plant interactions illuminated by genome sequencing and EST analysis of the wheat pathogen Stagonospora nodorum.</title>
        <authorList>
            <person name="Hane J.K."/>
            <person name="Lowe R.G."/>
            <person name="Solomon P.S."/>
            <person name="Tan K.C."/>
            <person name="Schoch C.L."/>
            <person name="Spatafora J.W."/>
            <person name="Crous P.W."/>
            <person name="Kodira C."/>
            <person name="Birren B.W."/>
            <person name="Galagan J.E."/>
            <person name="Torriani S.F."/>
            <person name="McDonald B.A."/>
            <person name="Oliver R.P."/>
        </authorList>
    </citation>
    <scope>NUCLEOTIDE SEQUENCE [LARGE SCALE GENOMIC DNA]</scope>
    <source>
        <strain evidence="2">SN15 / ATCC MYA-4574 / FGSC 10173</strain>
    </source>
</reference>
<dbReference type="AlphaFoldDB" id="Q0UFF4"/>
<dbReference type="PANTHER" id="PTHR42085">
    <property type="entry name" value="F-BOX DOMAIN-CONTAINING PROTEIN"/>
    <property type="match status" value="1"/>
</dbReference>
<sequence length="278" mass="31841">MPGRQQRARFRATKRLQKPTFAFLELPAELRNKVYEFTLTFTDGIKYVNRQLHKEAAGLEVQYNRLTFAEYPYPADNGGLTAMEIFMGSCTRLRRRWITQIALEGVCIPDYTLYQTPLFQWTDDYMRNSQIFKFCEVLPHIRVDYHYPGFAYTEGTDFASPSTFVTSASIIMRLFRGTDISHLDKHHDSGIMDNGELDRELEVLFGVATCNELKLLATKAPKLRFSPVNKVLPAQQFSDAAEQEWGVRRGGLETVFSTVAVLQVTSELVHEKGDCSQE</sequence>
<dbReference type="InterPro" id="IPR038883">
    <property type="entry name" value="AN11006-like"/>
</dbReference>
<dbReference type="VEuPathDB" id="FungiDB:JI435_095100"/>
<dbReference type="PANTHER" id="PTHR42085:SF1">
    <property type="entry name" value="F-BOX DOMAIN-CONTAINING PROTEIN"/>
    <property type="match status" value="1"/>
</dbReference>
<dbReference type="KEGG" id="pno:SNOG_09510"/>